<dbReference type="Proteomes" id="UP000017246">
    <property type="component" value="Unassembled WGS sequence"/>
</dbReference>
<proteinExistence type="predicted"/>
<dbReference type="AlphaFoldDB" id="A0A068Y0V1"/>
<name>A0A068Y0V1_ECHMU</name>
<protein>
    <submittedName>
        <fullName evidence="1">Expressed protein</fullName>
    </submittedName>
</protein>
<evidence type="ECO:0000313" key="2">
    <source>
        <dbReference type="Proteomes" id="UP000017246"/>
    </source>
</evidence>
<organism evidence="1 2">
    <name type="scientific">Echinococcus multilocularis</name>
    <name type="common">Fox tapeworm</name>
    <dbReference type="NCBI Taxonomy" id="6211"/>
    <lineage>
        <taxon>Eukaryota</taxon>
        <taxon>Metazoa</taxon>
        <taxon>Spiralia</taxon>
        <taxon>Lophotrochozoa</taxon>
        <taxon>Platyhelminthes</taxon>
        <taxon>Cestoda</taxon>
        <taxon>Eucestoda</taxon>
        <taxon>Cyclophyllidea</taxon>
        <taxon>Taeniidae</taxon>
        <taxon>Echinococcus</taxon>
    </lineage>
</organism>
<sequence length="67" mass="7713">MTLESSHCVLKKRKKEDYLIHAPTFVIAFRFPHSPLRVCEAAHSYPLTRSLCKTISLRLSHQALTFS</sequence>
<reference evidence="1" key="2">
    <citation type="submission" date="2015-11" db="EMBL/GenBank/DDBJ databases">
        <authorList>
            <person name="Zhang Y."/>
            <person name="Guo Z."/>
        </authorList>
    </citation>
    <scope>NUCLEOTIDE SEQUENCE</scope>
</reference>
<gene>
    <name evidence="1" type="ORF">EmuJ_000572000</name>
</gene>
<keyword evidence="2" id="KW-1185">Reference proteome</keyword>
<evidence type="ECO:0000313" key="1">
    <source>
        <dbReference type="EMBL" id="CDS38330.1"/>
    </source>
</evidence>
<accession>A0A068Y0V1</accession>
<dbReference type="EMBL" id="LN902841">
    <property type="protein sequence ID" value="CDS38330.1"/>
    <property type="molecule type" value="Genomic_DNA"/>
</dbReference>
<reference evidence="1" key="1">
    <citation type="journal article" date="2013" name="Nature">
        <title>The genomes of four tapeworm species reveal adaptations to parasitism.</title>
        <authorList>
            <person name="Tsai I.J."/>
            <person name="Zarowiecki M."/>
            <person name="Holroyd N."/>
            <person name="Garciarrubio A."/>
            <person name="Sanchez-Flores A."/>
            <person name="Brooks K.L."/>
            <person name="Tracey A."/>
            <person name="Bobes R.J."/>
            <person name="Fragoso G."/>
            <person name="Sciutto E."/>
            <person name="Aslett M."/>
            <person name="Beasley H."/>
            <person name="Bennett H.M."/>
            <person name="Cai J."/>
            <person name="Camicia F."/>
            <person name="Clark R."/>
            <person name="Cucher M."/>
            <person name="De Silva N."/>
            <person name="Day T.A."/>
            <person name="Deplazes P."/>
            <person name="Estrada K."/>
            <person name="Fernandez C."/>
            <person name="Holland P.W."/>
            <person name="Hou J."/>
            <person name="Hu S."/>
            <person name="Huckvale T."/>
            <person name="Hung S.S."/>
            <person name="Kamenetzky L."/>
            <person name="Keane J.A."/>
            <person name="Kiss F."/>
            <person name="Koziol U."/>
            <person name="Lambert O."/>
            <person name="Liu K."/>
            <person name="Luo X."/>
            <person name="Luo Y."/>
            <person name="Macchiaroli N."/>
            <person name="Nichol S."/>
            <person name="Paps J."/>
            <person name="Parkinson J."/>
            <person name="Pouchkina-Stantcheva N."/>
            <person name="Riddiford N."/>
            <person name="Rosenzvit M."/>
            <person name="Salinas G."/>
            <person name="Wasmuth J.D."/>
            <person name="Zamanian M."/>
            <person name="Zheng Y."/>
            <person name="Cai X."/>
            <person name="Soberon X."/>
            <person name="Olson P.D."/>
            <person name="Laclette J.P."/>
            <person name="Brehm K."/>
            <person name="Berriman M."/>
            <person name="Garciarrubio A."/>
            <person name="Bobes R.J."/>
            <person name="Fragoso G."/>
            <person name="Sanchez-Flores A."/>
            <person name="Estrada K."/>
            <person name="Cevallos M.A."/>
            <person name="Morett E."/>
            <person name="Gonzalez V."/>
            <person name="Portillo T."/>
            <person name="Ochoa-Leyva A."/>
            <person name="Jose M.V."/>
            <person name="Sciutto E."/>
            <person name="Landa A."/>
            <person name="Jimenez L."/>
            <person name="Valdes V."/>
            <person name="Carrero J.C."/>
            <person name="Larralde C."/>
            <person name="Morales-Montor J."/>
            <person name="Limon-Lason J."/>
            <person name="Soberon X."/>
            <person name="Laclette J.P."/>
        </authorList>
    </citation>
    <scope>NUCLEOTIDE SEQUENCE [LARGE SCALE GENOMIC DNA]</scope>
</reference>